<dbReference type="AlphaFoldDB" id="A0A918UED6"/>
<protein>
    <submittedName>
        <fullName evidence="1">Uncharacterized protein</fullName>
    </submittedName>
</protein>
<gene>
    <name evidence="1" type="ORF">GCM10011614_14080</name>
</gene>
<dbReference type="EMBL" id="BMZA01000003">
    <property type="protein sequence ID" value="GGZ00235.1"/>
    <property type="molecule type" value="Genomic_DNA"/>
</dbReference>
<evidence type="ECO:0000313" key="1">
    <source>
        <dbReference type="EMBL" id="GGZ00235.1"/>
    </source>
</evidence>
<accession>A0A918UED6</accession>
<comment type="caution">
    <text evidence="1">The sequence shown here is derived from an EMBL/GenBank/DDBJ whole genome shotgun (WGS) entry which is preliminary data.</text>
</comment>
<keyword evidence="2" id="KW-1185">Reference proteome</keyword>
<organism evidence="1 2">
    <name type="scientific">Novosphingobium colocasiae</name>
    <dbReference type="NCBI Taxonomy" id="1256513"/>
    <lineage>
        <taxon>Bacteria</taxon>
        <taxon>Pseudomonadati</taxon>
        <taxon>Pseudomonadota</taxon>
        <taxon>Alphaproteobacteria</taxon>
        <taxon>Sphingomonadales</taxon>
        <taxon>Sphingomonadaceae</taxon>
        <taxon>Novosphingobium</taxon>
    </lineage>
</organism>
<name>A0A918UED6_9SPHN</name>
<sequence>MTGTDRAPEIELKSLRSPTMVSIVGLLPLTWATPVLPANTDARKAVELPPPDASFLAMDQIDAPIVDSGHVEGVLHVTVTVQAKSGEEASAIGKRMPQLRAAALPATIEFASLRASPYAPVDVERLAQMIATPVKQADPTIAKVLIVQVSATER</sequence>
<proteinExistence type="predicted"/>
<reference evidence="1" key="1">
    <citation type="journal article" date="2014" name="Int. J. Syst. Evol. Microbiol.">
        <title>Complete genome sequence of Corynebacterium casei LMG S-19264T (=DSM 44701T), isolated from a smear-ripened cheese.</title>
        <authorList>
            <consortium name="US DOE Joint Genome Institute (JGI-PGF)"/>
            <person name="Walter F."/>
            <person name="Albersmeier A."/>
            <person name="Kalinowski J."/>
            <person name="Ruckert C."/>
        </authorList>
    </citation>
    <scope>NUCLEOTIDE SEQUENCE</scope>
    <source>
        <strain evidence="1">KCTC 32255</strain>
    </source>
</reference>
<reference evidence="1" key="2">
    <citation type="submission" date="2020-09" db="EMBL/GenBank/DDBJ databases">
        <authorList>
            <person name="Sun Q."/>
            <person name="Kim S."/>
        </authorList>
    </citation>
    <scope>NUCLEOTIDE SEQUENCE</scope>
    <source>
        <strain evidence="1">KCTC 32255</strain>
    </source>
</reference>
<dbReference type="Proteomes" id="UP000648075">
    <property type="component" value="Unassembled WGS sequence"/>
</dbReference>
<evidence type="ECO:0000313" key="2">
    <source>
        <dbReference type="Proteomes" id="UP000648075"/>
    </source>
</evidence>